<dbReference type="PANTHER" id="PTHR21600">
    <property type="entry name" value="MITOCHONDRIAL RNA PSEUDOURIDINE SYNTHASE"/>
    <property type="match status" value="1"/>
</dbReference>
<accession>A0AAX2CE69</accession>
<dbReference type="InterPro" id="IPR006224">
    <property type="entry name" value="PsdUridine_synth_RluA-like_CS"/>
</dbReference>
<comment type="similarity">
    <text evidence="2 5">Belongs to the pseudouridine synthase RluA family.</text>
</comment>
<evidence type="ECO:0000256" key="3">
    <source>
        <dbReference type="ARBA" id="ARBA00023235"/>
    </source>
</evidence>
<gene>
    <name evidence="7" type="ORF">BCB44BAC_01146</name>
</gene>
<dbReference type="GO" id="GO:0009982">
    <property type="term" value="F:pseudouridine synthase activity"/>
    <property type="evidence" value="ECO:0007669"/>
    <property type="project" value="InterPro"/>
</dbReference>
<name>A0AAX2CE69_9BACI</name>
<dbReference type="SUPFAM" id="SSF55120">
    <property type="entry name" value="Pseudouridine synthase"/>
    <property type="match status" value="1"/>
</dbReference>
<evidence type="ECO:0000256" key="2">
    <source>
        <dbReference type="ARBA" id="ARBA00010876"/>
    </source>
</evidence>
<comment type="catalytic activity">
    <reaction evidence="1 5">
        <text>a uridine in RNA = a pseudouridine in RNA</text>
        <dbReference type="Rhea" id="RHEA:48348"/>
        <dbReference type="Rhea" id="RHEA-COMP:12068"/>
        <dbReference type="Rhea" id="RHEA-COMP:12069"/>
        <dbReference type="ChEBI" id="CHEBI:65314"/>
        <dbReference type="ChEBI" id="CHEBI:65315"/>
    </reaction>
</comment>
<sequence length="307" mass="35441">MKTNKKGEWCEITVPSKWNGISIEFLLREIWCVPKKILHQLRMGKSVIVNNEQKRWSELLKEGDKLQVHMFIPEEYGVIPEFGELDVVFEDDHVLIVNKPEQMDTHPSEKNGTGTLANLIAFHFQMQGLETKVRHIHRLDKDTTGGVVFAKHRLAGAIMDQLLMERNIKRTYMALVEGKMKKRKGTIDAAIGRDRHHATRRRVSPKGDRAVTHYTVEEYFKRQDTTLVTVQLETGRTHQIRVHMSYNGHPLLGDVLYGGNVTYMSRQALHAMQIAFLHPITREEIIVDIPAPEKIDTLMQSFRKSNM</sequence>
<dbReference type="FunFam" id="3.30.2350.10:FF:000005">
    <property type="entry name" value="Pseudouridine synthase"/>
    <property type="match status" value="1"/>
</dbReference>
<dbReference type="NCBIfam" id="TIGR00005">
    <property type="entry name" value="rluA_subfam"/>
    <property type="match status" value="1"/>
</dbReference>
<dbReference type="Pfam" id="PF00849">
    <property type="entry name" value="PseudoU_synth_2"/>
    <property type="match status" value="1"/>
</dbReference>
<dbReference type="GO" id="GO:0140098">
    <property type="term" value="F:catalytic activity, acting on RNA"/>
    <property type="evidence" value="ECO:0007669"/>
    <property type="project" value="UniProtKB-ARBA"/>
</dbReference>
<evidence type="ECO:0000256" key="5">
    <source>
        <dbReference type="RuleBase" id="RU362028"/>
    </source>
</evidence>
<dbReference type="RefSeq" id="WP_087098070.1">
    <property type="nucleotide sequence ID" value="NZ_CP066179.1"/>
</dbReference>
<evidence type="ECO:0000313" key="8">
    <source>
        <dbReference type="Proteomes" id="UP000242164"/>
    </source>
</evidence>
<comment type="function">
    <text evidence="5">Responsible for synthesis of pseudouridine from uracil.</text>
</comment>
<evidence type="ECO:0000259" key="6">
    <source>
        <dbReference type="Pfam" id="PF00849"/>
    </source>
</evidence>
<dbReference type="InterPro" id="IPR050188">
    <property type="entry name" value="RluA_PseudoU_synthase"/>
</dbReference>
<dbReference type="GO" id="GO:0003723">
    <property type="term" value="F:RNA binding"/>
    <property type="evidence" value="ECO:0007669"/>
    <property type="project" value="InterPro"/>
</dbReference>
<keyword evidence="3 5" id="KW-0413">Isomerase</keyword>
<comment type="caution">
    <text evidence="7">The sequence shown here is derived from an EMBL/GenBank/DDBJ whole genome shotgun (WGS) entry which is preliminary data.</text>
</comment>
<dbReference type="PANTHER" id="PTHR21600:SF71">
    <property type="entry name" value="PSEUDOURIDINE SYNTHASE"/>
    <property type="match status" value="1"/>
</dbReference>
<dbReference type="CDD" id="cd02869">
    <property type="entry name" value="PseudoU_synth_RluA_like"/>
    <property type="match status" value="1"/>
</dbReference>
<evidence type="ECO:0000313" key="7">
    <source>
        <dbReference type="EMBL" id="SCL87509.1"/>
    </source>
</evidence>
<dbReference type="InterPro" id="IPR006145">
    <property type="entry name" value="PsdUridine_synth_RsuA/RluA"/>
</dbReference>
<evidence type="ECO:0000256" key="1">
    <source>
        <dbReference type="ARBA" id="ARBA00000073"/>
    </source>
</evidence>
<protein>
    <recommendedName>
        <fullName evidence="5">Pseudouridine synthase</fullName>
        <ecNumber evidence="5">5.4.99.-</ecNumber>
    </recommendedName>
</protein>
<organism evidence="7 8">
    <name type="scientific">Bacillus cytotoxicus</name>
    <dbReference type="NCBI Taxonomy" id="580165"/>
    <lineage>
        <taxon>Bacteria</taxon>
        <taxon>Bacillati</taxon>
        <taxon>Bacillota</taxon>
        <taxon>Bacilli</taxon>
        <taxon>Bacillales</taxon>
        <taxon>Bacillaceae</taxon>
        <taxon>Bacillus</taxon>
        <taxon>Bacillus cereus group</taxon>
    </lineage>
</organism>
<proteinExistence type="inferred from homology"/>
<evidence type="ECO:0000256" key="4">
    <source>
        <dbReference type="PIRSR" id="PIRSR606225-1"/>
    </source>
</evidence>
<dbReference type="PROSITE" id="PS01129">
    <property type="entry name" value="PSI_RLU"/>
    <property type="match status" value="1"/>
</dbReference>
<dbReference type="InterPro" id="IPR006225">
    <property type="entry name" value="PsdUridine_synth_RluC/D"/>
</dbReference>
<dbReference type="Gene3D" id="3.30.2350.10">
    <property type="entry name" value="Pseudouridine synthase"/>
    <property type="match status" value="1"/>
</dbReference>
<feature type="active site" evidence="4">
    <location>
        <position position="140"/>
    </location>
</feature>
<dbReference type="EC" id="5.4.99.-" evidence="5"/>
<dbReference type="InterPro" id="IPR020103">
    <property type="entry name" value="PsdUridine_synth_cat_dom_sf"/>
</dbReference>
<dbReference type="EMBL" id="FMIK01000019">
    <property type="protein sequence ID" value="SCL87509.1"/>
    <property type="molecule type" value="Genomic_DNA"/>
</dbReference>
<dbReference type="AlphaFoldDB" id="A0AAX2CE69"/>
<feature type="domain" description="Pseudouridine synthase RsuA/RluA-like" evidence="6">
    <location>
        <begin position="93"/>
        <end position="245"/>
    </location>
</feature>
<reference evidence="7 8" key="1">
    <citation type="submission" date="2016-08" db="EMBL/GenBank/DDBJ databases">
        <authorList>
            <person name="Loux V."/>
            <person name="Rue O."/>
        </authorList>
    </citation>
    <scope>NUCLEOTIDE SEQUENCE [LARGE SCALE GENOMIC DNA]</scope>
    <source>
        <strain evidence="7 8">AFSSA_08CEB44bac</strain>
    </source>
</reference>
<dbReference type="GO" id="GO:0000455">
    <property type="term" value="P:enzyme-directed rRNA pseudouridine synthesis"/>
    <property type="evidence" value="ECO:0007669"/>
    <property type="project" value="TreeGrafter"/>
</dbReference>
<dbReference type="Proteomes" id="UP000242164">
    <property type="component" value="Unassembled WGS sequence"/>
</dbReference>